<evidence type="ECO:0000256" key="8">
    <source>
        <dbReference type="ARBA" id="ARBA00023136"/>
    </source>
</evidence>
<dbReference type="Proteomes" id="UP000646365">
    <property type="component" value="Unassembled WGS sequence"/>
</dbReference>
<dbReference type="Pfam" id="PF03186">
    <property type="entry name" value="CobD_Cbib"/>
    <property type="match status" value="1"/>
</dbReference>
<evidence type="ECO:0000256" key="2">
    <source>
        <dbReference type="ARBA" id="ARBA00004953"/>
    </source>
</evidence>
<dbReference type="NCBIfam" id="TIGR00380">
    <property type="entry name" value="cobal_cbiB"/>
    <property type="match status" value="1"/>
</dbReference>
<dbReference type="GO" id="GO:0009236">
    <property type="term" value="P:cobalamin biosynthetic process"/>
    <property type="evidence" value="ECO:0007669"/>
    <property type="project" value="UniProtKB-UniRule"/>
</dbReference>
<comment type="function">
    <text evidence="9">Converts cobyric acid to cobinamide by the addition of aminopropanol on the F carboxylic group.</text>
</comment>
<evidence type="ECO:0000256" key="7">
    <source>
        <dbReference type="ARBA" id="ARBA00022989"/>
    </source>
</evidence>
<feature type="transmembrane region" description="Helical" evidence="9">
    <location>
        <begin position="311"/>
        <end position="334"/>
    </location>
</feature>
<evidence type="ECO:0000256" key="1">
    <source>
        <dbReference type="ARBA" id="ARBA00004651"/>
    </source>
</evidence>
<dbReference type="AlphaFoldDB" id="A0A8J2YQK5"/>
<reference evidence="10" key="2">
    <citation type="submission" date="2020-09" db="EMBL/GenBank/DDBJ databases">
        <authorList>
            <person name="Sun Q."/>
            <person name="Zhou Y."/>
        </authorList>
    </citation>
    <scope>NUCLEOTIDE SEQUENCE</scope>
    <source>
        <strain evidence="10">CGMCC 1.15725</strain>
    </source>
</reference>
<evidence type="ECO:0000256" key="9">
    <source>
        <dbReference type="HAMAP-Rule" id="MF_00024"/>
    </source>
</evidence>
<protein>
    <recommendedName>
        <fullName evidence="9">Cobalamin biosynthesis protein CobD</fullName>
    </recommendedName>
</protein>
<keyword evidence="11" id="KW-1185">Reference proteome</keyword>
<keyword evidence="8 9" id="KW-0472">Membrane</keyword>
<evidence type="ECO:0000313" key="11">
    <source>
        <dbReference type="Proteomes" id="UP000646365"/>
    </source>
</evidence>
<dbReference type="GO" id="GO:0015420">
    <property type="term" value="F:ABC-type vitamin B12 transporter activity"/>
    <property type="evidence" value="ECO:0007669"/>
    <property type="project" value="UniProtKB-UniRule"/>
</dbReference>
<dbReference type="InterPro" id="IPR004485">
    <property type="entry name" value="Cobalamin_biosynth_CobD/CbiB"/>
</dbReference>
<gene>
    <name evidence="9 10" type="primary">cobD</name>
    <name evidence="10" type="ORF">GCM10011611_05160</name>
</gene>
<comment type="caution">
    <text evidence="9">Lacks conserved residue(s) required for the propagation of feature annotation.</text>
</comment>
<comment type="similarity">
    <text evidence="3 9">Belongs to the CobD/CbiB family.</text>
</comment>
<dbReference type="RefSeq" id="WP_189042127.1">
    <property type="nucleotide sequence ID" value="NZ_BMJQ01000001.1"/>
</dbReference>
<evidence type="ECO:0000256" key="5">
    <source>
        <dbReference type="ARBA" id="ARBA00022573"/>
    </source>
</evidence>
<dbReference type="HAMAP" id="MF_00024">
    <property type="entry name" value="CobD_CbiB"/>
    <property type="match status" value="1"/>
</dbReference>
<feature type="transmembrane region" description="Helical" evidence="9">
    <location>
        <begin position="36"/>
        <end position="53"/>
    </location>
</feature>
<keyword evidence="6 9" id="KW-0812">Transmembrane</keyword>
<organism evidence="10 11">
    <name type="scientific">Aliidongia dinghuensis</name>
    <dbReference type="NCBI Taxonomy" id="1867774"/>
    <lineage>
        <taxon>Bacteria</taxon>
        <taxon>Pseudomonadati</taxon>
        <taxon>Pseudomonadota</taxon>
        <taxon>Alphaproteobacteria</taxon>
        <taxon>Rhodospirillales</taxon>
        <taxon>Dongiaceae</taxon>
        <taxon>Aliidongia</taxon>
    </lineage>
</organism>
<accession>A0A8J2YQK5</accession>
<dbReference type="GO" id="GO:0005886">
    <property type="term" value="C:plasma membrane"/>
    <property type="evidence" value="ECO:0007669"/>
    <property type="project" value="UniProtKB-SubCell"/>
</dbReference>
<comment type="caution">
    <text evidence="10">The sequence shown here is derived from an EMBL/GenBank/DDBJ whole genome shotgun (WGS) entry which is preliminary data.</text>
</comment>
<evidence type="ECO:0000256" key="6">
    <source>
        <dbReference type="ARBA" id="ARBA00022692"/>
    </source>
</evidence>
<evidence type="ECO:0000256" key="4">
    <source>
        <dbReference type="ARBA" id="ARBA00022475"/>
    </source>
</evidence>
<proteinExistence type="inferred from homology"/>
<comment type="subcellular location">
    <subcellularLocation>
        <location evidence="1 9">Cell membrane</location>
        <topology evidence="1 9">Multi-pass membrane protein</topology>
    </subcellularLocation>
</comment>
<feature type="transmembrane region" description="Helical" evidence="9">
    <location>
        <begin position="174"/>
        <end position="192"/>
    </location>
</feature>
<name>A0A8J2YQK5_9PROT</name>
<dbReference type="GO" id="GO:0048472">
    <property type="term" value="F:threonine-phosphate decarboxylase activity"/>
    <property type="evidence" value="ECO:0007669"/>
    <property type="project" value="InterPro"/>
</dbReference>
<evidence type="ECO:0000256" key="3">
    <source>
        <dbReference type="ARBA" id="ARBA00006263"/>
    </source>
</evidence>
<feature type="transmembrane region" description="Helical" evidence="9">
    <location>
        <begin position="74"/>
        <end position="95"/>
    </location>
</feature>
<comment type="pathway">
    <text evidence="2 9">Cofactor biosynthesis; adenosylcobalamin biosynthesis.</text>
</comment>
<keyword evidence="7 9" id="KW-1133">Transmembrane helix</keyword>
<sequence>MTHSALLLFLPGQTADRLVILVLALGLDWLVGDLPLIFRYVPHPVVLIGRAIALFDRRLNREARSARTRRWRGVITLVAMVVSAALVGVILSFIATRFGRWSGLVELLIVAVLVAQRSLHDHVVRVMRALDAEGLAAGRVAVSHIVGRDPASLDAHGVARAGIESLAENFSDGVVAPVLAYALAGLPGLIVYKTVNTLDSMIGHKTPRHIAFGWASARFDDLLNLVPARLSGLLVGAAALFVPRGTPVRALRTMLRDAGKHRSPNAGWPEAAMAGALDLALAGPRRYGDIVVTDPWMGDGRARATVADMAAALRVFRVACLLEVLALGTAAVVLTF</sequence>
<reference evidence="10" key="1">
    <citation type="journal article" date="2014" name="Int. J. Syst. Evol. Microbiol.">
        <title>Complete genome sequence of Corynebacterium casei LMG S-19264T (=DSM 44701T), isolated from a smear-ripened cheese.</title>
        <authorList>
            <consortium name="US DOE Joint Genome Institute (JGI-PGF)"/>
            <person name="Walter F."/>
            <person name="Albersmeier A."/>
            <person name="Kalinowski J."/>
            <person name="Ruckert C."/>
        </authorList>
    </citation>
    <scope>NUCLEOTIDE SEQUENCE</scope>
    <source>
        <strain evidence="10">CGMCC 1.15725</strain>
    </source>
</reference>
<dbReference type="PANTHER" id="PTHR34308:SF1">
    <property type="entry name" value="COBALAMIN BIOSYNTHESIS PROTEIN CBIB"/>
    <property type="match status" value="1"/>
</dbReference>
<evidence type="ECO:0000313" key="10">
    <source>
        <dbReference type="EMBL" id="GGF02646.1"/>
    </source>
</evidence>
<keyword evidence="4 9" id="KW-1003">Cell membrane</keyword>
<dbReference type="EMBL" id="BMJQ01000001">
    <property type="protein sequence ID" value="GGF02646.1"/>
    <property type="molecule type" value="Genomic_DNA"/>
</dbReference>
<dbReference type="PANTHER" id="PTHR34308">
    <property type="entry name" value="COBALAMIN BIOSYNTHESIS PROTEIN CBIB"/>
    <property type="match status" value="1"/>
</dbReference>
<keyword evidence="5 9" id="KW-0169">Cobalamin biosynthesis</keyword>
<dbReference type="UniPathway" id="UPA00148"/>